<proteinExistence type="predicted"/>
<keyword evidence="5 6" id="KW-0472">Membrane</keyword>
<dbReference type="Proteomes" id="UP000186168">
    <property type="component" value="Unassembled WGS sequence"/>
</dbReference>
<evidence type="ECO:0000256" key="2">
    <source>
        <dbReference type="ARBA" id="ARBA00022475"/>
    </source>
</evidence>
<gene>
    <name evidence="7" type="ORF">SPAR_21642</name>
</gene>
<keyword evidence="4 6" id="KW-1133">Transmembrane helix</keyword>
<feature type="transmembrane region" description="Helical" evidence="6">
    <location>
        <begin position="41"/>
        <end position="63"/>
    </location>
</feature>
<dbReference type="AlphaFoldDB" id="A0A1R1SGE6"/>
<dbReference type="PANTHER" id="PTHR30086">
    <property type="entry name" value="ARGININE EXPORTER PROTEIN ARGO"/>
    <property type="match status" value="1"/>
</dbReference>
<feature type="transmembrane region" description="Helical" evidence="6">
    <location>
        <begin position="159"/>
        <end position="182"/>
    </location>
</feature>
<sequence length="216" mass="21935">MGAMTELASFLGLCFLITITPGLDTAVVIRSVLRGGRAAGLRTALGCAAGLFVHAVAVAVGLAELLLRSEAAFEAVKLAGALVLLVLGGRSLWAAWRAPAEPAGGPAGEPGDGAGAPSRGTPFVQGLLTNLTNPKATLFFVAVLPQFVPADRPGQAVPIALGLAAITVLFSITGLGLTALGVHRVRHLLRSRRARRAQDALLGATLVGLGVRVATE</sequence>
<protein>
    <submittedName>
        <fullName evidence="7">Homoserine/threonine efflux protein</fullName>
    </submittedName>
</protein>
<feature type="transmembrane region" description="Helical" evidence="6">
    <location>
        <begin position="75"/>
        <end position="96"/>
    </location>
</feature>
<dbReference type="InterPro" id="IPR001123">
    <property type="entry name" value="LeuE-type"/>
</dbReference>
<dbReference type="GO" id="GO:0015171">
    <property type="term" value="F:amino acid transmembrane transporter activity"/>
    <property type="evidence" value="ECO:0007669"/>
    <property type="project" value="TreeGrafter"/>
</dbReference>
<reference evidence="7 8" key="1">
    <citation type="submission" date="2013-05" db="EMBL/GenBank/DDBJ databases">
        <title>Genome sequence of Streptomyces sparsogenes DSM 40356.</title>
        <authorList>
            <person name="Coyne S."/>
            <person name="Seebeck F.P."/>
        </authorList>
    </citation>
    <scope>NUCLEOTIDE SEQUENCE [LARGE SCALE GENOMIC DNA]</scope>
    <source>
        <strain evidence="7 8">DSM 40356</strain>
    </source>
</reference>
<dbReference type="STRING" id="67365.GCA_001704635_00036"/>
<keyword evidence="8" id="KW-1185">Reference proteome</keyword>
<dbReference type="EMBL" id="ASQP01000300">
    <property type="protein sequence ID" value="OMI37326.1"/>
    <property type="molecule type" value="Genomic_DNA"/>
</dbReference>
<dbReference type="GO" id="GO:0005886">
    <property type="term" value="C:plasma membrane"/>
    <property type="evidence" value="ECO:0007669"/>
    <property type="project" value="UniProtKB-SubCell"/>
</dbReference>
<comment type="caution">
    <text evidence="7">The sequence shown here is derived from an EMBL/GenBank/DDBJ whole genome shotgun (WGS) entry which is preliminary data.</text>
</comment>
<keyword evidence="3 6" id="KW-0812">Transmembrane</keyword>
<organism evidence="7 8">
    <name type="scientific">Streptomyces sparsogenes DSM 40356</name>
    <dbReference type="NCBI Taxonomy" id="1331668"/>
    <lineage>
        <taxon>Bacteria</taxon>
        <taxon>Bacillati</taxon>
        <taxon>Actinomycetota</taxon>
        <taxon>Actinomycetes</taxon>
        <taxon>Kitasatosporales</taxon>
        <taxon>Streptomycetaceae</taxon>
        <taxon>Streptomyces</taxon>
    </lineage>
</organism>
<evidence type="ECO:0000313" key="8">
    <source>
        <dbReference type="Proteomes" id="UP000186168"/>
    </source>
</evidence>
<evidence type="ECO:0000256" key="5">
    <source>
        <dbReference type="ARBA" id="ARBA00023136"/>
    </source>
</evidence>
<evidence type="ECO:0000256" key="6">
    <source>
        <dbReference type="SAM" id="Phobius"/>
    </source>
</evidence>
<evidence type="ECO:0000256" key="4">
    <source>
        <dbReference type="ARBA" id="ARBA00022989"/>
    </source>
</evidence>
<keyword evidence="2" id="KW-1003">Cell membrane</keyword>
<evidence type="ECO:0000313" key="7">
    <source>
        <dbReference type="EMBL" id="OMI37326.1"/>
    </source>
</evidence>
<evidence type="ECO:0000256" key="1">
    <source>
        <dbReference type="ARBA" id="ARBA00004651"/>
    </source>
</evidence>
<accession>A0A1R1SGE6</accession>
<evidence type="ECO:0000256" key="3">
    <source>
        <dbReference type="ARBA" id="ARBA00022692"/>
    </source>
</evidence>
<dbReference type="PANTHER" id="PTHR30086:SF20">
    <property type="entry name" value="ARGININE EXPORTER PROTEIN ARGO-RELATED"/>
    <property type="match status" value="1"/>
</dbReference>
<comment type="subcellular location">
    <subcellularLocation>
        <location evidence="1">Cell membrane</location>
        <topology evidence="1">Multi-pass membrane protein</topology>
    </subcellularLocation>
</comment>
<name>A0A1R1SGE6_9ACTN</name>
<dbReference type="PIRSF" id="PIRSF006324">
    <property type="entry name" value="LeuE"/>
    <property type="match status" value="1"/>
</dbReference>
<dbReference type="Pfam" id="PF01810">
    <property type="entry name" value="LysE"/>
    <property type="match status" value="1"/>
</dbReference>